<accession>A0A3L6SM86</accession>
<keyword evidence="2" id="KW-0472">Membrane</keyword>
<dbReference type="EMBL" id="PQIB02000004">
    <property type="protein sequence ID" value="RLN22653.1"/>
    <property type="molecule type" value="Genomic_DNA"/>
</dbReference>
<feature type="region of interest" description="Disordered" evidence="1">
    <location>
        <begin position="29"/>
        <end position="66"/>
    </location>
</feature>
<proteinExistence type="predicted"/>
<evidence type="ECO:0000313" key="4">
    <source>
        <dbReference type="Proteomes" id="UP000275267"/>
    </source>
</evidence>
<protein>
    <submittedName>
        <fullName evidence="3">L10-interacting MYB domain-containing protein-like</fullName>
    </submittedName>
</protein>
<evidence type="ECO:0000256" key="2">
    <source>
        <dbReference type="SAM" id="Phobius"/>
    </source>
</evidence>
<organism evidence="3 4">
    <name type="scientific">Panicum miliaceum</name>
    <name type="common">Proso millet</name>
    <name type="synonym">Broomcorn millet</name>
    <dbReference type="NCBI Taxonomy" id="4540"/>
    <lineage>
        <taxon>Eukaryota</taxon>
        <taxon>Viridiplantae</taxon>
        <taxon>Streptophyta</taxon>
        <taxon>Embryophyta</taxon>
        <taxon>Tracheophyta</taxon>
        <taxon>Spermatophyta</taxon>
        <taxon>Magnoliopsida</taxon>
        <taxon>Liliopsida</taxon>
        <taxon>Poales</taxon>
        <taxon>Poaceae</taxon>
        <taxon>PACMAD clade</taxon>
        <taxon>Panicoideae</taxon>
        <taxon>Panicodae</taxon>
        <taxon>Paniceae</taxon>
        <taxon>Panicinae</taxon>
        <taxon>Panicum</taxon>
        <taxon>Panicum sect. Panicum</taxon>
    </lineage>
</organism>
<evidence type="ECO:0000313" key="3">
    <source>
        <dbReference type="EMBL" id="RLN22653.1"/>
    </source>
</evidence>
<reference evidence="4" key="1">
    <citation type="journal article" date="2019" name="Nat. Commun.">
        <title>The genome of broomcorn millet.</title>
        <authorList>
            <person name="Zou C."/>
            <person name="Miki D."/>
            <person name="Li D."/>
            <person name="Tang Q."/>
            <person name="Xiao L."/>
            <person name="Rajput S."/>
            <person name="Deng P."/>
            <person name="Jia W."/>
            <person name="Huang R."/>
            <person name="Zhang M."/>
            <person name="Sun Y."/>
            <person name="Hu J."/>
            <person name="Fu X."/>
            <person name="Schnable P.S."/>
            <person name="Li F."/>
            <person name="Zhang H."/>
            <person name="Feng B."/>
            <person name="Zhu X."/>
            <person name="Liu R."/>
            <person name="Schnable J.C."/>
            <person name="Zhu J.-K."/>
            <person name="Zhang H."/>
        </authorList>
    </citation>
    <scope>NUCLEOTIDE SEQUENCE [LARGE SCALE GENOMIC DNA]</scope>
</reference>
<keyword evidence="4" id="KW-1185">Reference proteome</keyword>
<feature type="transmembrane region" description="Helical" evidence="2">
    <location>
        <begin position="85"/>
        <end position="105"/>
    </location>
</feature>
<keyword evidence="2" id="KW-1133">Transmembrane helix</keyword>
<name>A0A3L6SM86_PANMI</name>
<evidence type="ECO:0000256" key="1">
    <source>
        <dbReference type="SAM" id="MobiDB-lite"/>
    </source>
</evidence>
<sequence length="107" mass="12236">MAALLSREHRFVLPLQAWMSTLPIQYEPFNEENDSEPEEVTPTSGRGKRGRVADNTKGKKPKTSTGHWFHEQMGKIVEMNERTTASYLILLLLRLMIVVVVLMRIGL</sequence>
<dbReference type="OrthoDB" id="4955136at2759"/>
<comment type="caution">
    <text evidence="3">The sequence shown here is derived from an EMBL/GenBank/DDBJ whole genome shotgun (WGS) entry which is preliminary data.</text>
</comment>
<keyword evidence="2" id="KW-0812">Transmembrane</keyword>
<feature type="compositionally biased region" description="Acidic residues" evidence="1">
    <location>
        <begin position="29"/>
        <end position="39"/>
    </location>
</feature>
<gene>
    <name evidence="3" type="ORF">C2845_PM07G11720</name>
</gene>
<dbReference type="AlphaFoldDB" id="A0A3L6SM86"/>
<dbReference type="Proteomes" id="UP000275267">
    <property type="component" value="Unassembled WGS sequence"/>
</dbReference>